<feature type="region of interest" description="Disordered" evidence="1">
    <location>
        <begin position="67"/>
        <end position="98"/>
    </location>
</feature>
<organism evidence="2 3">
    <name type="scientific">Arthrobacter gengyunqii</name>
    <dbReference type="NCBI Taxonomy" id="2886940"/>
    <lineage>
        <taxon>Bacteria</taxon>
        <taxon>Bacillati</taxon>
        <taxon>Actinomycetota</taxon>
        <taxon>Actinomycetes</taxon>
        <taxon>Micrococcales</taxon>
        <taxon>Micrococcaceae</taxon>
        <taxon>Arthrobacter</taxon>
    </lineage>
</organism>
<dbReference type="Proteomes" id="UP001139264">
    <property type="component" value="Unassembled WGS sequence"/>
</dbReference>
<sequence length="98" mass="9696">MAANDGGRSTPIRIELVPGSSADAAPSRIPGAIAAAALTPGAVAAVFAPDDGERSFYSDPAILRAGDSGQTYTGTSEPMPEITFSESLDVGGAVGDGE</sequence>
<gene>
    <name evidence="2" type="ORF">LJ751_14045</name>
</gene>
<dbReference type="AlphaFoldDB" id="A0A9X1S6E1"/>
<accession>A0A9X1S6E1</accession>
<dbReference type="EMBL" id="JAJFZP010000011">
    <property type="protein sequence ID" value="MCC3270460.1"/>
    <property type="molecule type" value="Genomic_DNA"/>
</dbReference>
<reference evidence="2" key="1">
    <citation type="submission" date="2021-10" db="EMBL/GenBank/DDBJ databases">
        <title>Novel species in genus Arthrobacter.</title>
        <authorList>
            <person name="Liu Y."/>
        </authorList>
    </citation>
    <scope>NUCLEOTIDE SEQUENCE</scope>
    <source>
        <strain evidence="2">Zg-Y809</strain>
    </source>
</reference>
<comment type="caution">
    <text evidence="2">The sequence shown here is derived from an EMBL/GenBank/DDBJ whole genome shotgun (WGS) entry which is preliminary data.</text>
</comment>
<dbReference type="RefSeq" id="WP_227908755.1">
    <property type="nucleotide sequence ID" value="NZ_CP095461.1"/>
</dbReference>
<name>A0A9X1S6E1_9MICC</name>
<protein>
    <submittedName>
        <fullName evidence="2">Uncharacterized protein</fullName>
    </submittedName>
</protein>
<evidence type="ECO:0000313" key="3">
    <source>
        <dbReference type="Proteomes" id="UP001139264"/>
    </source>
</evidence>
<proteinExistence type="predicted"/>
<evidence type="ECO:0000313" key="2">
    <source>
        <dbReference type="EMBL" id="MCC3270460.1"/>
    </source>
</evidence>
<evidence type="ECO:0000256" key="1">
    <source>
        <dbReference type="SAM" id="MobiDB-lite"/>
    </source>
</evidence>